<feature type="region of interest" description="Disordered" evidence="1">
    <location>
        <begin position="33"/>
        <end position="57"/>
    </location>
</feature>
<evidence type="ECO:0000313" key="3">
    <source>
        <dbReference type="Proteomes" id="UP000318704"/>
    </source>
</evidence>
<evidence type="ECO:0000313" key="2">
    <source>
        <dbReference type="EMBL" id="QDT97088.1"/>
    </source>
</evidence>
<dbReference type="PROSITE" id="PS51257">
    <property type="entry name" value="PROKAR_LIPOPROTEIN"/>
    <property type="match status" value="1"/>
</dbReference>
<sequence>MRFSQTFQVMVCGIGLVLFVGCAAKDDTRTFDAKDSEASAEAEHDHGHDHGPNGGHLLEVGEEQYHVEVMFDNEGRTLTAFILGPDAKTPFPIEVETIDFDMEVGDKEHEIPLAAKPLEGEKEGKSSRFVAEGKAIPDSIKAESDLNGHFHLDIGEDHFHVDLKHGDHDHDGHDHDDHKDHDHDKEHADDKDKKADAEKEETKKDEAKADDKK</sequence>
<proteinExistence type="predicted"/>
<accession>A0A517VVR1</accession>
<reference evidence="2 3" key="1">
    <citation type="submission" date="2019-03" db="EMBL/GenBank/DDBJ databases">
        <title>Deep-cultivation of Planctomycetes and their phenomic and genomic characterization uncovers novel biology.</title>
        <authorList>
            <person name="Wiegand S."/>
            <person name="Jogler M."/>
            <person name="Boedeker C."/>
            <person name="Pinto D."/>
            <person name="Vollmers J."/>
            <person name="Rivas-Marin E."/>
            <person name="Kohn T."/>
            <person name="Peeters S.H."/>
            <person name="Heuer A."/>
            <person name="Rast P."/>
            <person name="Oberbeckmann S."/>
            <person name="Bunk B."/>
            <person name="Jeske O."/>
            <person name="Meyerdierks A."/>
            <person name="Storesund J.E."/>
            <person name="Kallscheuer N."/>
            <person name="Luecker S."/>
            <person name="Lage O.M."/>
            <person name="Pohl T."/>
            <person name="Merkel B.J."/>
            <person name="Hornburger P."/>
            <person name="Mueller R.-W."/>
            <person name="Bruemmer F."/>
            <person name="Labrenz M."/>
            <person name="Spormann A.M."/>
            <person name="Op den Camp H."/>
            <person name="Overmann J."/>
            <person name="Amann R."/>
            <person name="Jetten M.S.M."/>
            <person name="Mascher T."/>
            <person name="Medema M.H."/>
            <person name="Devos D.P."/>
            <person name="Kaster A.-K."/>
            <person name="Ovreas L."/>
            <person name="Rohde M."/>
            <person name="Galperin M.Y."/>
            <person name="Jogler C."/>
        </authorList>
    </citation>
    <scope>NUCLEOTIDE SEQUENCE [LARGE SCALE GENOMIC DNA]</scope>
    <source>
        <strain evidence="2 3">V144</strain>
    </source>
</reference>
<feature type="region of interest" description="Disordered" evidence="1">
    <location>
        <begin position="163"/>
        <end position="213"/>
    </location>
</feature>
<protein>
    <submittedName>
        <fullName evidence="2">Uncharacterized protein</fullName>
    </submittedName>
</protein>
<name>A0A517VVR1_9PLAN</name>
<gene>
    <name evidence="2" type="ORF">V144x_25590</name>
</gene>
<dbReference type="Proteomes" id="UP000318704">
    <property type="component" value="Chromosome"/>
</dbReference>
<dbReference type="RefSeq" id="WP_197998890.1">
    <property type="nucleotide sequence ID" value="NZ_CP037920.1"/>
</dbReference>
<dbReference type="AlphaFoldDB" id="A0A517VVR1"/>
<evidence type="ECO:0000256" key="1">
    <source>
        <dbReference type="SAM" id="MobiDB-lite"/>
    </source>
</evidence>
<dbReference type="EMBL" id="CP037920">
    <property type="protein sequence ID" value="QDT97088.1"/>
    <property type="molecule type" value="Genomic_DNA"/>
</dbReference>
<organism evidence="2 3">
    <name type="scientific">Gimesia aquarii</name>
    <dbReference type="NCBI Taxonomy" id="2527964"/>
    <lineage>
        <taxon>Bacteria</taxon>
        <taxon>Pseudomonadati</taxon>
        <taxon>Planctomycetota</taxon>
        <taxon>Planctomycetia</taxon>
        <taxon>Planctomycetales</taxon>
        <taxon>Planctomycetaceae</taxon>
        <taxon>Gimesia</taxon>
    </lineage>
</organism>
<dbReference type="KEGG" id="gaw:V144x_25590"/>
<feature type="compositionally biased region" description="Basic and acidic residues" evidence="1">
    <location>
        <begin position="33"/>
        <end position="51"/>
    </location>
</feature>